<accession>A0A8H5NR31</accession>
<name>A0A8H5NR31_GIBSU</name>
<evidence type="ECO:0000259" key="3">
    <source>
        <dbReference type="Pfam" id="PF17111"/>
    </source>
</evidence>
<feature type="domain" description="Beta-lactamase-related" evidence="2">
    <location>
        <begin position="24"/>
        <end position="372"/>
    </location>
</feature>
<dbReference type="InterPro" id="IPR001466">
    <property type="entry name" value="Beta-lactam-related"/>
</dbReference>
<dbReference type="InterPro" id="IPR012338">
    <property type="entry name" value="Beta-lactam/transpept-like"/>
</dbReference>
<dbReference type="AlphaFoldDB" id="A0A8H5NR31"/>
<reference evidence="4 5" key="1">
    <citation type="submission" date="2020-05" db="EMBL/GenBank/DDBJ databases">
        <title>Identification and distribution of gene clusters putatively required for synthesis of sphingolipid metabolism inhibitors in phylogenetically diverse species of the filamentous fungus Fusarium.</title>
        <authorList>
            <person name="Kim H.-S."/>
            <person name="Busman M."/>
            <person name="Brown D.W."/>
            <person name="Divon H."/>
            <person name="Uhlig S."/>
            <person name="Proctor R.H."/>
        </authorList>
    </citation>
    <scope>NUCLEOTIDE SEQUENCE [LARGE SCALE GENOMIC DNA]</scope>
    <source>
        <strain evidence="4 5">NRRL 66333</strain>
    </source>
</reference>
<dbReference type="RefSeq" id="XP_036530448.1">
    <property type="nucleotide sequence ID" value="XM_036679050.1"/>
</dbReference>
<dbReference type="EMBL" id="JAAOAV010000564">
    <property type="protein sequence ID" value="KAF5573833.1"/>
    <property type="molecule type" value="Genomic_DNA"/>
</dbReference>
<evidence type="ECO:0000313" key="5">
    <source>
        <dbReference type="Proteomes" id="UP000547976"/>
    </source>
</evidence>
<evidence type="ECO:0000259" key="2">
    <source>
        <dbReference type="Pfam" id="PF00144"/>
    </source>
</evidence>
<evidence type="ECO:0000256" key="1">
    <source>
        <dbReference type="SAM" id="MobiDB-lite"/>
    </source>
</evidence>
<dbReference type="Gene3D" id="3.40.710.10">
    <property type="entry name" value="DD-peptidase/beta-lactamase superfamily"/>
    <property type="match status" value="1"/>
</dbReference>
<protein>
    <submittedName>
        <fullName evidence="4">Beta-lactamase</fullName>
    </submittedName>
</protein>
<comment type="caution">
    <text evidence="4">The sequence shown here is derived from an EMBL/GenBank/DDBJ whole genome shotgun (WGS) entry which is preliminary data.</text>
</comment>
<feature type="domain" description="Azaphilone pigments biosynthesis cluster protein L N-terminal" evidence="3">
    <location>
        <begin position="379"/>
        <end position="572"/>
    </location>
</feature>
<dbReference type="InterPro" id="IPR050789">
    <property type="entry name" value="Diverse_Enzym_Activities"/>
</dbReference>
<gene>
    <name evidence="4" type="ORF">FSUBG_14093</name>
</gene>
<dbReference type="Pfam" id="PF17111">
    <property type="entry name" value="PigL_N"/>
    <property type="match status" value="1"/>
</dbReference>
<evidence type="ECO:0000313" key="4">
    <source>
        <dbReference type="EMBL" id="KAF5573833.1"/>
    </source>
</evidence>
<feature type="region of interest" description="Disordered" evidence="1">
    <location>
        <begin position="751"/>
        <end position="785"/>
    </location>
</feature>
<dbReference type="PANTHER" id="PTHR43283:SF3">
    <property type="entry name" value="BETA-LACTAMASE FAMILY PROTEIN (AFU_ORTHOLOGUE AFUA_5G07500)"/>
    <property type="match status" value="1"/>
</dbReference>
<dbReference type="GeneID" id="59313768"/>
<dbReference type="InterPro" id="IPR031348">
    <property type="entry name" value="PigL_N"/>
</dbReference>
<dbReference type="SUPFAM" id="SSF56601">
    <property type="entry name" value="beta-lactamase/transpeptidase-like"/>
    <property type="match status" value="1"/>
</dbReference>
<dbReference type="PANTHER" id="PTHR43283">
    <property type="entry name" value="BETA-LACTAMASE-RELATED"/>
    <property type="match status" value="1"/>
</dbReference>
<dbReference type="Proteomes" id="UP000547976">
    <property type="component" value="Unassembled WGS sequence"/>
</dbReference>
<dbReference type="OrthoDB" id="428260at2759"/>
<proteinExistence type="predicted"/>
<dbReference type="Pfam" id="PF00144">
    <property type="entry name" value="Beta-lactamase"/>
    <property type="match status" value="1"/>
</dbReference>
<sequence length="785" mass="86607">MPVLSQDTQSKLRGIIDEYTTGGVESKIPGLVYSAFRNDGEPIFQHYSGLRGVTSESPMSEETIFFMASFTKLTSSVACMQLVEQGKLRLDDADQVEAICPELRDVKVLTRNEDAGFGYAFEDEKLAEFSRPIGFDDFSGEAIETANRPLVNQPGETFQYGISMDWVGVIIERTYNKSLEEVFKDKIFQSLGMDHVTFHPSAEDKSNLAYMHRRSPSGKLSTTDHFYRRPLLARDGEKVPCAGGHGCFGRPAEFGRIISLLLNDGLDAKSGVRLLKPETVNDMFTDQIPDKPRFSNISVPVAKPELANPTPLTPMPDDHTEGWGLSFSINHFPESTGRAAGSASWEGLANLFWFADRKNNIGGIIASQILPYGDTAIMADGLSVASGVLALVTFAFQSSTVLYKTVRSYKTQDANARALKNELNDLTGVLHSLLETVTNYPDISFESLELPLLRCGKTCEEYGKLIARCTKHSNGTRPSFRDWIGQQYLKGDITDFRDMLAGTITAVTRNVIDEYKDMIDDTTADLQKHMQRLDERARSLAPPAESVESDSTDWLALFEEKESTRKGLQICTELSLHIEALESTSSENPQFSKQPSADKYIKSSLSSAKSSISALESRLRSHGSEIDKRMDAMKLKTDLSEDDINELAQLQETKESIHQCMNVVAHAGEDLARERANVFEDITMADNAYGITVSTVKDLVYARRVNVQGQARYVGGQIDEASYNATITALTDLDRGSTQYGGRDNTLALSKDEAAKKTVPSRAFLERHGPGVKLEPSGVSAKPSG</sequence>
<organism evidence="4 5">
    <name type="scientific">Gibberella subglutinans</name>
    <name type="common">Fusarium subglutinans</name>
    <dbReference type="NCBI Taxonomy" id="42677"/>
    <lineage>
        <taxon>Eukaryota</taxon>
        <taxon>Fungi</taxon>
        <taxon>Dikarya</taxon>
        <taxon>Ascomycota</taxon>
        <taxon>Pezizomycotina</taxon>
        <taxon>Sordariomycetes</taxon>
        <taxon>Hypocreomycetidae</taxon>
        <taxon>Hypocreales</taxon>
        <taxon>Nectriaceae</taxon>
        <taxon>Fusarium</taxon>
        <taxon>Fusarium fujikuroi species complex</taxon>
    </lineage>
</organism>
<keyword evidence="5" id="KW-1185">Reference proteome</keyword>